<dbReference type="AlphaFoldDB" id="A0AA40G4R1"/>
<gene>
    <name evidence="1" type="ORF">K0M31_018632</name>
</gene>
<evidence type="ECO:0000313" key="1">
    <source>
        <dbReference type="EMBL" id="KAK1130500.1"/>
    </source>
</evidence>
<protein>
    <submittedName>
        <fullName evidence="1">Uncharacterized protein</fullName>
    </submittedName>
</protein>
<comment type="caution">
    <text evidence="1">The sequence shown here is derived from an EMBL/GenBank/DDBJ whole genome shotgun (WGS) entry which is preliminary data.</text>
</comment>
<name>A0AA40G4R1_9HYME</name>
<reference evidence="1" key="1">
    <citation type="submission" date="2021-10" db="EMBL/GenBank/DDBJ databases">
        <title>Melipona bicolor Genome sequencing and assembly.</title>
        <authorList>
            <person name="Araujo N.S."/>
            <person name="Arias M.C."/>
        </authorList>
    </citation>
    <scope>NUCLEOTIDE SEQUENCE</scope>
    <source>
        <strain evidence="1">USP_2M_L1-L4_2017</strain>
        <tissue evidence="1">Whole body</tissue>
    </source>
</reference>
<feature type="non-terminal residue" evidence="1">
    <location>
        <position position="110"/>
    </location>
</feature>
<accession>A0AA40G4R1</accession>
<proteinExistence type="predicted"/>
<evidence type="ECO:0000313" key="2">
    <source>
        <dbReference type="Proteomes" id="UP001177670"/>
    </source>
</evidence>
<organism evidence="1 2">
    <name type="scientific">Melipona bicolor</name>
    <dbReference type="NCBI Taxonomy" id="60889"/>
    <lineage>
        <taxon>Eukaryota</taxon>
        <taxon>Metazoa</taxon>
        <taxon>Ecdysozoa</taxon>
        <taxon>Arthropoda</taxon>
        <taxon>Hexapoda</taxon>
        <taxon>Insecta</taxon>
        <taxon>Pterygota</taxon>
        <taxon>Neoptera</taxon>
        <taxon>Endopterygota</taxon>
        <taxon>Hymenoptera</taxon>
        <taxon>Apocrita</taxon>
        <taxon>Aculeata</taxon>
        <taxon>Apoidea</taxon>
        <taxon>Anthophila</taxon>
        <taxon>Apidae</taxon>
        <taxon>Melipona</taxon>
    </lineage>
</organism>
<sequence length="110" mass="12463">MGDETSDSYAKFFQQCQREEIRFYSENSGRIALNSASREEREELEKIEEISSESLKSLGNFCPGQVERKERISEAKFSATDGDARSIKCFCLRRRVQGTVGNKAVINARG</sequence>
<dbReference type="Proteomes" id="UP001177670">
    <property type="component" value="Unassembled WGS sequence"/>
</dbReference>
<dbReference type="EMBL" id="JAHYIQ010000007">
    <property type="protein sequence ID" value="KAK1130500.1"/>
    <property type="molecule type" value="Genomic_DNA"/>
</dbReference>
<keyword evidence="2" id="KW-1185">Reference proteome</keyword>